<dbReference type="AlphaFoldDB" id="A0A2N6UFR8"/>
<organism evidence="1 2">
    <name type="scientific">Aerococcus viridans</name>
    <dbReference type="NCBI Taxonomy" id="1377"/>
    <lineage>
        <taxon>Bacteria</taxon>
        <taxon>Bacillati</taxon>
        <taxon>Bacillota</taxon>
        <taxon>Bacilli</taxon>
        <taxon>Lactobacillales</taxon>
        <taxon>Aerococcaceae</taxon>
        <taxon>Aerococcus</taxon>
    </lineage>
</organism>
<protein>
    <submittedName>
        <fullName evidence="1">Uncharacterized protein</fullName>
    </submittedName>
</protein>
<evidence type="ECO:0000313" key="2">
    <source>
        <dbReference type="Proteomes" id="UP000235701"/>
    </source>
</evidence>
<dbReference type="EMBL" id="PNHQ01000002">
    <property type="protein sequence ID" value="PMC80438.1"/>
    <property type="molecule type" value="Genomic_DNA"/>
</dbReference>
<name>A0A2N6UFR8_9LACT</name>
<comment type="caution">
    <text evidence="1">The sequence shown here is derived from an EMBL/GenBank/DDBJ whole genome shotgun (WGS) entry which is preliminary data.</text>
</comment>
<proteinExistence type="predicted"/>
<gene>
    <name evidence="1" type="ORF">CJ191_01120</name>
</gene>
<dbReference type="Proteomes" id="UP000235701">
    <property type="component" value="Unassembled WGS sequence"/>
</dbReference>
<reference evidence="1 2" key="1">
    <citation type="submission" date="2017-09" db="EMBL/GenBank/DDBJ databases">
        <title>Bacterial strain isolated from the female urinary microbiota.</title>
        <authorList>
            <person name="Thomas-White K."/>
            <person name="Kumar N."/>
            <person name="Forster S."/>
            <person name="Putonti C."/>
            <person name="Lawley T."/>
            <person name="Wolfe A.J."/>
        </authorList>
    </citation>
    <scope>NUCLEOTIDE SEQUENCE [LARGE SCALE GENOMIC DNA]</scope>
    <source>
        <strain evidence="1 2">UMB0240</strain>
    </source>
</reference>
<sequence>MSYTRYELEAVQKGLAYKNADEQERLAVLALNVRTAMNKKKLKATDLFNRRKVERSIEVAFVRNRKENKPSTGFGDLIQKANNIFNKD</sequence>
<keyword evidence="2" id="KW-1185">Reference proteome</keyword>
<accession>A0A2N6UFR8</accession>
<evidence type="ECO:0000313" key="1">
    <source>
        <dbReference type="EMBL" id="PMC80438.1"/>
    </source>
</evidence>